<dbReference type="AlphaFoldDB" id="A0A7W8LQI9"/>
<feature type="compositionally biased region" description="Low complexity" evidence="1">
    <location>
        <begin position="677"/>
        <end position="686"/>
    </location>
</feature>
<feature type="compositionally biased region" description="Low complexity" evidence="1">
    <location>
        <begin position="492"/>
        <end position="501"/>
    </location>
</feature>
<dbReference type="RefSeq" id="WP_184029090.1">
    <property type="nucleotide sequence ID" value="NZ_JACHFN010000007.1"/>
</dbReference>
<keyword evidence="3" id="KW-1185">Reference proteome</keyword>
<organism evidence="2 3">
    <name type="scientific">Deinococcus budaensis</name>
    <dbReference type="NCBI Taxonomy" id="1665626"/>
    <lineage>
        <taxon>Bacteria</taxon>
        <taxon>Thermotogati</taxon>
        <taxon>Deinococcota</taxon>
        <taxon>Deinococci</taxon>
        <taxon>Deinococcales</taxon>
        <taxon>Deinococcaceae</taxon>
        <taxon>Deinococcus</taxon>
    </lineage>
</organism>
<feature type="region of interest" description="Disordered" evidence="1">
    <location>
        <begin position="481"/>
        <end position="501"/>
    </location>
</feature>
<evidence type="ECO:0000313" key="3">
    <source>
        <dbReference type="Proteomes" id="UP000525389"/>
    </source>
</evidence>
<protein>
    <submittedName>
        <fullName evidence="2">Uncharacterized protein</fullName>
    </submittedName>
</protein>
<gene>
    <name evidence="2" type="ORF">HNQ09_002242</name>
</gene>
<dbReference type="EMBL" id="JACHFN010000007">
    <property type="protein sequence ID" value="MBB5234799.1"/>
    <property type="molecule type" value="Genomic_DNA"/>
</dbReference>
<sequence length="710" mass="78112">MHPLAHVPSARPVLERLQQELSARGEPHATVQLLGQAEAHAFDLLGGIRFLDHGARQPGLRCAACATGHGLRYAFYITTTVGEVIGPVGSNCVFTRVLGQEAARRLGRRLEGGLAAFQREQHRAQQQRLLEEAGSWRGYLRELGFEWALLALAGEGHLPAELRATLEQAQARNEPLTAATLAALRAQAAEKPARPRASRFVPASPATFAPSLGPDAAPRPPGRPRRFQAAAGQAMPQDEWQQYVARSRLKAALSNWAGVEALLPFDEPTRRDIKDALDHRRPLRLEHLEAVVQAGREAGVAEPPPETLPEVRTLVRDWQAAAQAREDQRRAEELRHLDLASQQRSGLGVLDVQRDLHVTAAQASWPALQHLLPAGRQAEIRRALDTRFIRADDYAALMRAVMLSRTPQERPEYRTPEHFVTYVGVALRRARAFGPARQLHQLRGQGALLTHLQPFLEAYLGGQHVPEGRLVAAVTAFFQDRSRPAPPPTPAARPASPRAATHTVQLSQAERRAGARLWDQGLPTRLPAGDRAAIARAVHEGQPLTPGQRDLLRSALQAPPRAALTPEEREQLLAAWGRGLAERLPAPERRAIGRLLRQRGDLTAEQQRLLREAQRQLHPQRSPRPALTAQDRLRYAQAWGRGLADHVPPPQRRALSRALHQGGELTPEQGALLEEGLRRLGAGRARTPGGKRPGRSPGQTKAHRESEPSA</sequence>
<feature type="region of interest" description="Disordered" evidence="1">
    <location>
        <begin position="677"/>
        <end position="710"/>
    </location>
</feature>
<proteinExistence type="predicted"/>
<evidence type="ECO:0000313" key="2">
    <source>
        <dbReference type="EMBL" id="MBB5234799.1"/>
    </source>
</evidence>
<reference evidence="2 3" key="1">
    <citation type="submission" date="2020-08" db="EMBL/GenBank/DDBJ databases">
        <title>Genomic Encyclopedia of Type Strains, Phase IV (KMG-IV): sequencing the most valuable type-strain genomes for metagenomic binning, comparative biology and taxonomic classification.</title>
        <authorList>
            <person name="Goeker M."/>
        </authorList>
    </citation>
    <scope>NUCLEOTIDE SEQUENCE [LARGE SCALE GENOMIC DNA]</scope>
    <source>
        <strain evidence="2 3">DSM 101791</strain>
    </source>
</reference>
<evidence type="ECO:0000256" key="1">
    <source>
        <dbReference type="SAM" id="MobiDB-lite"/>
    </source>
</evidence>
<accession>A0A7W8LQI9</accession>
<feature type="region of interest" description="Disordered" evidence="1">
    <location>
        <begin position="192"/>
        <end position="234"/>
    </location>
</feature>
<dbReference type="Proteomes" id="UP000525389">
    <property type="component" value="Unassembled WGS sequence"/>
</dbReference>
<comment type="caution">
    <text evidence="2">The sequence shown here is derived from an EMBL/GenBank/DDBJ whole genome shotgun (WGS) entry which is preliminary data.</text>
</comment>
<name>A0A7W8LQI9_9DEIO</name>